<feature type="region of interest" description="Disordered" evidence="7">
    <location>
        <begin position="977"/>
        <end position="1017"/>
    </location>
</feature>
<dbReference type="SUPFAM" id="SSF48371">
    <property type="entry name" value="ARM repeat"/>
    <property type="match status" value="1"/>
</dbReference>
<dbReference type="EMBL" id="WUBL01000073">
    <property type="protein sequence ID" value="KAF2967163.1"/>
    <property type="molecule type" value="Genomic_DNA"/>
</dbReference>
<dbReference type="SUPFAM" id="SSF55711">
    <property type="entry name" value="Subdomain of clathrin and coatomer appendage domain"/>
    <property type="match status" value="1"/>
</dbReference>
<dbReference type="InterPro" id="IPR050840">
    <property type="entry name" value="Adaptor_Complx_Large_Subunit"/>
</dbReference>
<protein>
    <recommendedName>
        <fullName evidence="9">Clathrin adaptor alpha/beta/gamma-adaptin appendage Ig-like subdomain domain-containing protein</fullName>
    </recommendedName>
</protein>
<dbReference type="PANTHER" id="PTHR22780">
    <property type="entry name" value="ADAPTIN, ALPHA/GAMMA/EPSILON"/>
    <property type="match status" value="1"/>
</dbReference>
<dbReference type="GO" id="GO:0030122">
    <property type="term" value="C:AP-2 adaptor complex"/>
    <property type="evidence" value="ECO:0007669"/>
    <property type="project" value="UniProtKB-ARBA"/>
</dbReference>
<keyword evidence="6" id="KW-0168">Coated pit</keyword>
<dbReference type="FunCoup" id="A0A7C8IQI5">
    <property type="interactions" value="793"/>
</dbReference>
<keyword evidence="5 8" id="KW-0472">Membrane</keyword>
<keyword evidence="8" id="KW-1133">Transmembrane helix</keyword>
<evidence type="ECO:0000259" key="9">
    <source>
        <dbReference type="SMART" id="SM00809"/>
    </source>
</evidence>
<sequence length="1394" mass="154109">MASSAASGFLGRSSNNNSNMRGLVQFIADLRNARARDLEEKRINKELANIRQKFKDGSLSGYHKKKYVCKLLYIYILGWNVDFGHLEAVNLISANKYSEKQIGYLAMTLFLHEKHELLHLVVNSIRKDLLDHNELFNCLALHAIANVGGREMGEALSGEVHRLLISPTSKAFVKKKAALTLLRLYRKHPDIIQPQWAERIISLMDDADLGVALSVTSLVMAVAQDNPDQYKGAYVKAAARLKRIVVDGDYSGDYLYYKVPCPWIQIKLLRLLQYFSPSEDSHVREMIRESLQKILNLAMESNKNVQQNNAQNAVLFEAINLIIHLDTEHALMKQISSRLGRFITSRETNVRYLGLEAMTHLAARAENLGPIKQHQEVILGSLKDRDISVRRKGLDLLYSMCDSTNSGPIVAELLQYLQNADFAIREEMALKIAILTEKYATDIQWYINVSLRLVAVAGDHLSDEVWQRVIQIVTNNEELQVYAAQNTLQHVKQDHCHETLVKIGAYVLGEFGHLIAEEKGCSPIEQFMALSGKLSACSSSTRAMILSSFIKFVNLFPEIKPQLLHVFEIYSHTLDSELQQRACEYLTLASLPTDDLLRTVCDEMPPFPERQSALLSRLHSKHAGTSDKRTWVVGGKDANVDSSELNMAKQPGLKRAFSSNLGTNGDGAVNGAANGINGHSNDLAGLDMNAGPAAEKLLKAPNLASAAHLSPGWEPGYNKLLLKADGILFEDGQLQVGVRSEYRGQMACLILYFLNKTPTTISSFTTTLDLDDSEKANLTWDVKSLPESSISQGGQARQVIMFESKKVFSKSPTVRISYLAGALQALTLKLPLTAHKFMDPAELTADDFFKRWKQIGGAPREAQAIFGLVSGKEATREIHETFVRKVIEGFRWGILGGVDPNTKNFVGASVLHTSEGGKFGCLLRLEPNYASQMVRLTIRATDESVPAVLLKMMEQRISMGVSKPSLVQEGPTRQEITDAFSNGPIRGSPQALLSPDSSKQESPEQESLKPEHPSPAPSRQVLFSYQNVFFICRKSAISLSSLVCKKTEPEPNTEPNPEPTSKRSAQPKSIMSLKLDRLKDKCYGLKARTSPEAFRCAGYVFLILVLLILGLVIVGWYGLSEDTIYHETSTSEPITTMSVGPGNQESFSLAQATSNDQPVILDQRDVLQVPPVTATNPPETTPTDPSEDSEDITVVQTIIVTITSVITDTELKTLTTTVLLSTCTTCTTTPTIASNTDTTDSYTSTAKGVMTGIMYCSFTGRRNIYTLCPLVHTDSSVMLTGTPEMVSSAAPRMKNSFTTVRLAIISLWNSIPSLGRVMQLKEAGEYACNCTGMKKKLDSAADLIRMQQRLLDSQRAMISEHRKSLSLALETLVNITAARISEKTPRGNPLDLKI</sequence>
<dbReference type="OrthoDB" id="28053at2759"/>
<evidence type="ECO:0000313" key="11">
    <source>
        <dbReference type="Proteomes" id="UP000481858"/>
    </source>
</evidence>
<dbReference type="Gene3D" id="1.25.10.10">
    <property type="entry name" value="Leucine-rich Repeat Variant"/>
    <property type="match status" value="1"/>
</dbReference>
<keyword evidence="2" id="KW-0813">Transport</keyword>
<feature type="domain" description="Clathrin adaptor alpha/beta/gamma-adaptin appendage Ig-like subdomain" evidence="9">
    <location>
        <begin position="718"/>
        <end position="831"/>
    </location>
</feature>
<evidence type="ECO:0000256" key="8">
    <source>
        <dbReference type="SAM" id="Phobius"/>
    </source>
</evidence>
<dbReference type="InterPro" id="IPR013041">
    <property type="entry name" value="Clathrin_app_Ig-like_sf"/>
</dbReference>
<evidence type="ECO:0000256" key="2">
    <source>
        <dbReference type="ARBA" id="ARBA00022448"/>
    </source>
</evidence>
<dbReference type="InterPro" id="IPR003164">
    <property type="entry name" value="Clathrin_a-adaptin_app_sub_C"/>
</dbReference>
<evidence type="ECO:0000256" key="4">
    <source>
        <dbReference type="ARBA" id="ARBA00022927"/>
    </source>
</evidence>
<organism evidence="10 11">
    <name type="scientific">Xylaria multiplex</name>
    <dbReference type="NCBI Taxonomy" id="323545"/>
    <lineage>
        <taxon>Eukaryota</taxon>
        <taxon>Fungi</taxon>
        <taxon>Dikarya</taxon>
        <taxon>Ascomycota</taxon>
        <taxon>Pezizomycotina</taxon>
        <taxon>Sordariomycetes</taxon>
        <taxon>Xylariomycetidae</taxon>
        <taxon>Xylariales</taxon>
        <taxon>Xylariaceae</taxon>
        <taxon>Xylaria</taxon>
    </lineage>
</organism>
<dbReference type="Gene3D" id="2.60.40.1230">
    <property type="match status" value="1"/>
</dbReference>
<keyword evidence="8" id="KW-0812">Transmembrane</keyword>
<evidence type="ECO:0000256" key="7">
    <source>
        <dbReference type="SAM" id="MobiDB-lite"/>
    </source>
</evidence>
<dbReference type="FunFam" id="1.25.10.10:FF:000020">
    <property type="entry name" value="AP-2 complex subunit alpha"/>
    <property type="match status" value="1"/>
</dbReference>
<dbReference type="InterPro" id="IPR011989">
    <property type="entry name" value="ARM-like"/>
</dbReference>
<comment type="subcellular location">
    <subcellularLocation>
        <location evidence="1">Membrane</location>
        <location evidence="1">Coated pit</location>
        <topology evidence="1">Peripheral membrane protein</topology>
        <orientation evidence="1">Cytoplasmic side</orientation>
    </subcellularLocation>
</comment>
<dbReference type="InterPro" id="IPR008152">
    <property type="entry name" value="Clathrin_a/b/g-adaptin_app_Ig"/>
</dbReference>
<dbReference type="Pfam" id="PF02296">
    <property type="entry name" value="Alpha_adaptin_C"/>
    <property type="match status" value="1"/>
</dbReference>
<dbReference type="SMART" id="SM00809">
    <property type="entry name" value="Alpha_adaptinC2"/>
    <property type="match status" value="1"/>
</dbReference>
<feature type="transmembrane region" description="Helical" evidence="8">
    <location>
        <begin position="1097"/>
        <end position="1119"/>
    </location>
</feature>
<dbReference type="Pfam" id="PF01602">
    <property type="entry name" value="Adaptin_N"/>
    <property type="match status" value="1"/>
</dbReference>
<keyword evidence="4" id="KW-0653">Protein transport</keyword>
<evidence type="ECO:0000313" key="10">
    <source>
        <dbReference type="EMBL" id="KAF2967163.1"/>
    </source>
</evidence>
<dbReference type="InterPro" id="IPR016024">
    <property type="entry name" value="ARM-type_fold"/>
</dbReference>
<dbReference type="SUPFAM" id="SSF49348">
    <property type="entry name" value="Clathrin adaptor appendage domain"/>
    <property type="match status" value="1"/>
</dbReference>
<dbReference type="Gene3D" id="3.30.310.10">
    <property type="entry name" value="TATA-Binding Protein"/>
    <property type="match status" value="1"/>
</dbReference>
<dbReference type="InterPro" id="IPR012295">
    <property type="entry name" value="TBP_dom_sf"/>
</dbReference>
<feature type="region of interest" description="Disordered" evidence="7">
    <location>
        <begin position="1168"/>
        <end position="1189"/>
    </location>
</feature>
<evidence type="ECO:0000256" key="5">
    <source>
        <dbReference type="ARBA" id="ARBA00023136"/>
    </source>
</evidence>
<keyword evidence="11" id="KW-1185">Reference proteome</keyword>
<dbReference type="InParanoid" id="A0A7C8IQI5"/>
<dbReference type="Pfam" id="PF02883">
    <property type="entry name" value="Alpha_adaptinC2"/>
    <property type="match status" value="1"/>
</dbReference>
<comment type="caution">
    <text evidence="10">The sequence shown here is derived from an EMBL/GenBank/DDBJ whole genome shotgun (WGS) entry which is preliminary data.</text>
</comment>
<feature type="region of interest" description="Disordered" evidence="7">
    <location>
        <begin position="1046"/>
        <end position="1069"/>
    </location>
</feature>
<accession>A0A7C8IQI5</accession>
<gene>
    <name evidence="10" type="ORF">GQX73_g6427</name>
</gene>
<dbReference type="InterPro" id="IPR002553">
    <property type="entry name" value="Clathrin/coatomer_adapt-like_N"/>
</dbReference>
<proteinExistence type="predicted"/>
<dbReference type="Proteomes" id="UP000481858">
    <property type="component" value="Unassembled WGS sequence"/>
</dbReference>
<dbReference type="InterPro" id="IPR009028">
    <property type="entry name" value="Coatomer/calthrin_app_sub_C"/>
</dbReference>
<reference evidence="10 11" key="1">
    <citation type="submission" date="2019-12" db="EMBL/GenBank/DDBJ databases">
        <title>Draft genome sequence of the ascomycete Xylaria multiplex DSM 110363.</title>
        <authorList>
            <person name="Buettner E."/>
            <person name="Kellner H."/>
        </authorList>
    </citation>
    <scope>NUCLEOTIDE SEQUENCE [LARGE SCALE GENOMIC DNA]</scope>
    <source>
        <strain evidence="10 11">DSM 110363</strain>
    </source>
</reference>
<evidence type="ECO:0000256" key="1">
    <source>
        <dbReference type="ARBA" id="ARBA00004277"/>
    </source>
</evidence>
<dbReference type="GO" id="GO:0006897">
    <property type="term" value="P:endocytosis"/>
    <property type="evidence" value="ECO:0007669"/>
    <property type="project" value="UniProtKB-KW"/>
</dbReference>
<dbReference type="GO" id="GO:0006886">
    <property type="term" value="P:intracellular protein transport"/>
    <property type="evidence" value="ECO:0007669"/>
    <property type="project" value="InterPro"/>
</dbReference>
<feature type="compositionally biased region" description="Basic and acidic residues" evidence="7">
    <location>
        <begin position="998"/>
        <end position="1012"/>
    </location>
</feature>
<evidence type="ECO:0000256" key="3">
    <source>
        <dbReference type="ARBA" id="ARBA00022583"/>
    </source>
</evidence>
<keyword evidence="3" id="KW-0254">Endocytosis</keyword>
<name>A0A7C8IQI5_9PEZI</name>
<evidence type="ECO:0000256" key="6">
    <source>
        <dbReference type="ARBA" id="ARBA00023176"/>
    </source>
</evidence>